<proteinExistence type="predicted"/>
<name>A0ABQ4S845_9HYPH</name>
<keyword evidence="2" id="KW-1185">Reference proteome</keyword>
<sequence>MLIPVCMGPRKAISSSFDIDGALLDEAIGALRIAGRIVQRQAEEIGGYTVDGGPPLTDGQVVALAWDTGLMNGSERAE</sequence>
<evidence type="ECO:0000313" key="2">
    <source>
        <dbReference type="Proteomes" id="UP001055125"/>
    </source>
</evidence>
<protein>
    <submittedName>
        <fullName evidence="1">Uncharacterized protein</fullName>
    </submittedName>
</protein>
<gene>
    <name evidence="1" type="ORF">OCOJLMKI_5084</name>
</gene>
<comment type="caution">
    <text evidence="1">The sequence shown here is derived from an EMBL/GenBank/DDBJ whole genome shotgun (WGS) entry which is preliminary data.</text>
</comment>
<accession>A0ABQ4S845</accession>
<reference evidence="1" key="2">
    <citation type="submission" date="2021-08" db="EMBL/GenBank/DDBJ databases">
        <authorList>
            <person name="Tani A."/>
            <person name="Ola A."/>
            <person name="Ogura Y."/>
            <person name="Katsura K."/>
            <person name="Hayashi T."/>
        </authorList>
    </citation>
    <scope>NUCLEOTIDE SEQUENCE</scope>
    <source>
        <strain evidence="1">DSM 19015</strain>
    </source>
</reference>
<dbReference type="EMBL" id="BPQP01000118">
    <property type="protein sequence ID" value="GJD97845.1"/>
    <property type="molecule type" value="Genomic_DNA"/>
</dbReference>
<dbReference type="Proteomes" id="UP001055125">
    <property type="component" value="Unassembled WGS sequence"/>
</dbReference>
<organism evidence="1 2">
    <name type="scientific">Methylobacterium iners</name>
    <dbReference type="NCBI Taxonomy" id="418707"/>
    <lineage>
        <taxon>Bacteria</taxon>
        <taxon>Pseudomonadati</taxon>
        <taxon>Pseudomonadota</taxon>
        <taxon>Alphaproteobacteria</taxon>
        <taxon>Hyphomicrobiales</taxon>
        <taxon>Methylobacteriaceae</taxon>
        <taxon>Methylobacterium</taxon>
    </lineage>
</organism>
<evidence type="ECO:0000313" key="1">
    <source>
        <dbReference type="EMBL" id="GJD97845.1"/>
    </source>
</evidence>
<reference evidence="1" key="1">
    <citation type="journal article" date="2021" name="Front. Microbiol.">
        <title>Comprehensive Comparative Genomics and Phenotyping of Methylobacterium Species.</title>
        <authorList>
            <person name="Alessa O."/>
            <person name="Ogura Y."/>
            <person name="Fujitani Y."/>
            <person name="Takami H."/>
            <person name="Hayashi T."/>
            <person name="Sahin N."/>
            <person name="Tani A."/>
        </authorList>
    </citation>
    <scope>NUCLEOTIDE SEQUENCE</scope>
    <source>
        <strain evidence="1">DSM 19015</strain>
    </source>
</reference>